<dbReference type="InterPro" id="IPR050107">
    <property type="entry name" value="ABC_carbohydrate_import_ATPase"/>
</dbReference>
<dbReference type="GO" id="GO:0016887">
    <property type="term" value="F:ATP hydrolysis activity"/>
    <property type="evidence" value="ECO:0007669"/>
    <property type="project" value="InterPro"/>
</dbReference>
<dbReference type="Gene3D" id="3.40.50.300">
    <property type="entry name" value="P-loop containing nucleotide triphosphate hydrolases"/>
    <property type="match status" value="2"/>
</dbReference>
<dbReference type="SMART" id="SM00382">
    <property type="entry name" value="AAA"/>
    <property type="match status" value="2"/>
</dbReference>
<name>A0A8J4H0W2_9BACL</name>
<dbReference type="InterPro" id="IPR027417">
    <property type="entry name" value="P-loop_NTPase"/>
</dbReference>
<dbReference type="GO" id="GO:0005886">
    <property type="term" value="C:plasma membrane"/>
    <property type="evidence" value="ECO:0007669"/>
    <property type="project" value="UniProtKB-SubCell"/>
</dbReference>
<dbReference type="EMBL" id="BOVK01000020">
    <property type="protein sequence ID" value="GIQ68878.1"/>
    <property type="molecule type" value="Genomic_DNA"/>
</dbReference>
<evidence type="ECO:0000256" key="9">
    <source>
        <dbReference type="ARBA" id="ARBA00023136"/>
    </source>
</evidence>
<reference evidence="11" key="1">
    <citation type="submission" date="2021-04" db="EMBL/GenBank/DDBJ databases">
        <title>Draft genome sequence of Xylanibacillus composti strain K13.</title>
        <authorList>
            <person name="Uke A."/>
            <person name="Chhe C."/>
            <person name="Baramee S."/>
            <person name="Kosugi A."/>
        </authorList>
    </citation>
    <scope>NUCLEOTIDE SEQUENCE</scope>
    <source>
        <strain evidence="11">K13</strain>
    </source>
</reference>
<organism evidence="11 12">
    <name type="scientific">Xylanibacillus composti</name>
    <dbReference type="NCBI Taxonomy" id="1572762"/>
    <lineage>
        <taxon>Bacteria</taxon>
        <taxon>Bacillati</taxon>
        <taxon>Bacillota</taxon>
        <taxon>Bacilli</taxon>
        <taxon>Bacillales</taxon>
        <taxon>Paenibacillaceae</taxon>
        <taxon>Xylanibacillus</taxon>
    </lineage>
</organism>
<keyword evidence="4" id="KW-0762">Sugar transport</keyword>
<evidence type="ECO:0000259" key="10">
    <source>
        <dbReference type="PROSITE" id="PS50893"/>
    </source>
</evidence>
<dbReference type="CDD" id="cd03216">
    <property type="entry name" value="ABC_Carb_Monos_I"/>
    <property type="match status" value="1"/>
</dbReference>
<evidence type="ECO:0000313" key="12">
    <source>
        <dbReference type="Proteomes" id="UP000677918"/>
    </source>
</evidence>
<dbReference type="FunFam" id="3.40.50.300:FF:000127">
    <property type="entry name" value="Ribose import ATP-binding protein RbsA"/>
    <property type="match status" value="1"/>
</dbReference>
<keyword evidence="5" id="KW-0677">Repeat</keyword>
<dbReference type="GO" id="GO:0005524">
    <property type="term" value="F:ATP binding"/>
    <property type="evidence" value="ECO:0007669"/>
    <property type="project" value="UniProtKB-KW"/>
</dbReference>
<comment type="subcellular location">
    <subcellularLocation>
        <location evidence="1">Cell membrane</location>
        <topology evidence="1">Peripheral membrane protein</topology>
    </subcellularLocation>
</comment>
<evidence type="ECO:0000256" key="7">
    <source>
        <dbReference type="ARBA" id="ARBA00022840"/>
    </source>
</evidence>
<dbReference type="InterPro" id="IPR003593">
    <property type="entry name" value="AAA+_ATPase"/>
</dbReference>
<evidence type="ECO:0000256" key="8">
    <source>
        <dbReference type="ARBA" id="ARBA00022967"/>
    </source>
</evidence>
<dbReference type="PANTHER" id="PTHR43790:SF3">
    <property type="entry name" value="D-ALLOSE IMPORT ATP-BINDING PROTEIN ALSA-RELATED"/>
    <property type="match status" value="1"/>
</dbReference>
<dbReference type="Proteomes" id="UP000677918">
    <property type="component" value="Unassembled WGS sequence"/>
</dbReference>
<protein>
    <submittedName>
        <fullName evidence="11">Ribose import ATP-binding protein RbsA</fullName>
    </submittedName>
</protein>
<accession>A0A8J4H0W2</accession>
<dbReference type="PROSITE" id="PS50893">
    <property type="entry name" value="ABC_TRANSPORTER_2"/>
    <property type="match status" value="2"/>
</dbReference>
<keyword evidence="8" id="KW-1278">Translocase</keyword>
<dbReference type="Pfam" id="PF00005">
    <property type="entry name" value="ABC_tran"/>
    <property type="match status" value="2"/>
</dbReference>
<dbReference type="CDD" id="cd03215">
    <property type="entry name" value="ABC_Carb_Monos_II"/>
    <property type="match status" value="1"/>
</dbReference>
<feature type="domain" description="ABC transporter" evidence="10">
    <location>
        <begin position="256"/>
        <end position="498"/>
    </location>
</feature>
<dbReference type="InterPro" id="IPR017871">
    <property type="entry name" value="ABC_transporter-like_CS"/>
</dbReference>
<keyword evidence="12" id="KW-1185">Reference proteome</keyword>
<gene>
    <name evidence="11" type="primary">rbsA3</name>
    <name evidence="11" type="ORF">XYCOK13_17020</name>
</gene>
<evidence type="ECO:0000256" key="1">
    <source>
        <dbReference type="ARBA" id="ARBA00004202"/>
    </source>
</evidence>
<keyword evidence="7 11" id="KW-0067">ATP-binding</keyword>
<evidence type="ECO:0000256" key="4">
    <source>
        <dbReference type="ARBA" id="ARBA00022597"/>
    </source>
</evidence>
<dbReference type="InterPro" id="IPR003439">
    <property type="entry name" value="ABC_transporter-like_ATP-bd"/>
</dbReference>
<keyword evidence="6" id="KW-0547">Nucleotide-binding</keyword>
<evidence type="ECO:0000256" key="5">
    <source>
        <dbReference type="ARBA" id="ARBA00022737"/>
    </source>
</evidence>
<dbReference type="PROSITE" id="PS00211">
    <property type="entry name" value="ABC_TRANSPORTER_1"/>
    <property type="match status" value="1"/>
</dbReference>
<keyword evidence="2" id="KW-0813">Transport</keyword>
<feature type="domain" description="ABC transporter" evidence="10">
    <location>
        <begin position="5"/>
        <end position="244"/>
    </location>
</feature>
<keyword evidence="3" id="KW-1003">Cell membrane</keyword>
<dbReference type="AlphaFoldDB" id="A0A8J4H0W2"/>
<dbReference type="SUPFAM" id="SSF52540">
    <property type="entry name" value="P-loop containing nucleoside triphosphate hydrolases"/>
    <property type="match status" value="2"/>
</dbReference>
<sequence length="505" mass="55444">MQPALAMNSITKNFPGVQALKNVDFSVHSGEIHALLGANGAGKSTLMKILSGAYTPDSGTIQLEGREIAIHSPSDALLHGIICIYQEVDTALVGNLSVAENIFMDRMSRRSGSGWLRWGSIKREATAVLKRLGAEIPVTMQVDELSISQKQLVLIARAVVQQTRVVIFDEPTAPLSSDEAERLFAIMRQLKADGVACIFISHRLPEVFNICDRITVMRDGEVVSVQSVKETTIPAVIQNMLGRAFEEEFPKLSVPIGNELLRVENLQYGQKVRNVNFSLREGEILGIAGLVGAGKTELSRVLFGADRADTGSIRLNGRSHRFAEPFEAIQNGIVLVPEERRKQGILVDESVRDNLTVPTMKQFSRAGFLQTQRETEHARSMVEQLGVKTPHVQQKVGLLSGGNQQKVVVGKWLPTQADVYLFDEPTKGIDIGAKSDMFKLIGELAEQGKGIIYFSSELAEILGIADRILVMCDGRIVKELTRDEATQDTIMYYASGGTEAEDNEQ</sequence>
<proteinExistence type="predicted"/>
<evidence type="ECO:0000256" key="2">
    <source>
        <dbReference type="ARBA" id="ARBA00022448"/>
    </source>
</evidence>
<dbReference type="PANTHER" id="PTHR43790">
    <property type="entry name" value="CARBOHYDRATE TRANSPORT ATP-BINDING PROTEIN MG119-RELATED"/>
    <property type="match status" value="1"/>
</dbReference>
<dbReference type="RefSeq" id="WP_244865070.1">
    <property type="nucleotide sequence ID" value="NZ_BOVK01000020.1"/>
</dbReference>
<evidence type="ECO:0000313" key="11">
    <source>
        <dbReference type="EMBL" id="GIQ68878.1"/>
    </source>
</evidence>
<evidence type="ECO:0000256" key="6">
    <source>
        <dbReference type="ARBA" id="ARBA00022741"/>
    </source>
</evidence>
<keyword evidence="9" id="KW-0472">Membrane</keyword>
<comment type="caution">
    <text evidence="11">The sequence shown here is derived from an EMBL/GenBank/DDBJ whole genome shotgun (WGS) entry which is preliminary data.</text>
</comment>
<evidence type="ECO:0000256" key="3">
    <source>
        <dbReference type="ARBA" id="ARBA00022475"/>
    </source>
</evidence>